<dbReference type="EMBL" id="WNYA01000001">
    <property type="protein sequence ID" value="KAG8591363.1"/>
    <property type="molecule type" value="Genomic_DNA"/>
</dbReference>
<evidence type="ECO:0000313" key="1">
    <source>
        <dbReference type="EMBL" id="KAG8591363.1"/>
    </source>
</evidence>
<name>A0AAV7D2F8_ENGPU</name>
<reference evidence="1" key="1">
    <citation type="thesis" date="2020" institute="ProQuest LLC" country="789 East Eisenhower Parkway, Ann Arbor, MI, USA">
        <title>Comparative Genomics and Chromosome Evolution.</title>
        <authorList>
            <person name="Mudd A.B."/>
        </authorList>
    </citation>
    <scope>NUCLEOTIDE SEQUENCE</scope>
    <source>
        <strain evidence="1">237g6f4</strain>
        <tissue evidence="1">Blood</tissue>
    </source>
</reference>
<evidence type="ECO:0000313" key="2">
    <source>
        <dbReference type="Proteomes" id="UP000824782"/>
    </source>
</evidence>
<protein>
    <submittedName>
        <fullName evidence="1">Uncharacterized protein</fullName>
    </submittedName>
</protein>
<organism evidence="1 2">
    <name type="scientific">Engystomops pustulosus</name>
    <name type="common">Tungara frog</name>
    <name type="synonym">Physalaemus pustulosus</name>
    <dbReference type="NCBI Taxonomy" id="76066"/>
    <lineage>
        <taxon>Eukaryota</taxon>
        <taxon>Metazoa</taxon>
        <taxon>Chordata</taxon>
        <taxon>Craniata</taxon>
        <taxon>Vertebrata</taxon>
        <taxon>Euteleostomi</taxon>
        <taxon>Amphibia</taxon>
        <taxon>Batrachia</taxon>
        <taxon>Anura</taxon>
        <taxon>Neobatrachia</taxon>
        <taxon>Hyloidea</taxon>
        <taxon>Leptodactylidae</taxon>
        <taxon>Leiuperinae</taxon>
        <taxon>Engystomops</taxon>
    </lineage>
</organism>
<accession>A0AAV7D2F8</accession>
<comment type="caution">
    <text evidence="1">The sequence shown here is derived from an EMBL/GenBank/DDBJ whole genome shotgun (WGS) entry which is preliminary data.</text>
</comment>
<sequence>MAWLCEASPLSTNEVLSSEMWSLLVALPKRAAASSVTPFPSTLLPALSRSRVVLLCTQPVPCTSCTSRERLAKHRMPIGGGRSGPLSAMLLFC</sequence>
<keyword evidence="2" id="KW-1185">Reference proteome</keyword>
<proteinExistence type="predicted"/>
<gene>
    <name evidence="1" type="ORF">GDO81_000141</name>
</gene>
<dbReference type="Proteomes" id="UP000824782">
    <property type="component" value="Unassembled WGS sequence"/>
</dbReference>
<dbReference type="AlphaFoldDB" id="A0AAV7D2F8"/>